<comment type="miscellaneous">
    <text evidence="8">This function is generally fulfilled by the C-terminal part of HisG, which is missing in some bacteria such as this one.</text>
</comment>
<keyword evidence="10" id="KW-0808">Transferase</keyword>
<comment type="function">
    <text evidence="7 8">Required for the first step of histidine biosynthesis. May allow the feedback regulation of ATP phosphoribosyltransferase activity by histidine.</text>
</comment>
<dbReference type="HAMAP" id="MF_00125">
    <property type="entry name" value="HisZ"/>
    <property type="match status" value="1"/>
</dbReference>
<dbReference type="SUPFAM" id="SSF55681">
    <property type="entry name" value="Class II aaRS and biotin synthetases"/>
    <property type="match status" value="1"/>
</dbReference>
<reference evidence="10" key="1">
    <citation type="submission" date="2022-06" db="EMBL/GenBank/DDBJ databases">
        <title>Alkalimarinus sp. nov., isolated from gut of a Alitta virens.</title>
        <authorList>
            <person name="Yang A.I."/>
            <person name="Shin N.-R."/>
        </authorList>
    </citation>
    <scope>NUCLEOTIDE SEQUENCE</scope>
    <source>
        <strain evidence="10">A2M4</strain>
    </source>
</reference>
<comment type="subunit">
    <text evidence="4 8">Heteromultimer composed of HisG and HisZ subunits.</text>
</comment>
<dbReference type="PANTHER" id="PTHR43707:SF1">
    <property type="entry name" value="HISTIDINE--TRNA LIGASE, MITOCHONDRIAL-RELATED"/>
    <property type="match status" value="1"/>
</dbReference>
<organism evidence="10 11">
    <name type="scientific">Alkalimarinus alittae</name>
    <dbReference type="NCBI Taxonomy" id="2961619"/>
    <lineage>
        <taxon>Bacteria</taxon>
        <taxon>Pseudomonadati</taxon>
        <taxon>Pseudomonadota</taxon>
        <taxon>Gammaproteobacteria</taxon>
        <taxon>Alteromonadales</taxon>
        <taxon>Alteromonadaceae</taxon>
        <taxon>Alkalimarinus</taxon>
    </lineage>
</organism>
<gene>
    <name evidence="8" type="primary">hisZ</name>
    <name evidence="10" type="ORF">NKI27_04400</name>
</gene>
<dbReference type="InterPro" id="IPR045864">
    <property type="entry name" value="aa-tRNA-synth_II/BPL/LPL"/>
</dbReference>
<dbReference type="NCBIfam" id="TIGR00443">
    <property type="entry name" value="hisZ_biosyn_reg"/>
    <property type="match status" value="1"/>
</dbReference>
<comment type="pathway">
    <text evidence="2 8">Amino-acid biosynthesis; L-histidine biosynthesis; L-histidine from 5-phospho-alpha-D-ribose 1-diphosphate: step 1/9.</text>
</comment>
<keyword evidence="11" id="KW-1185">Reference proteome</keyword>
<dbReference type="RefSeq" id="WP_265048480.1">
    <property type="nucleotide sequence ID" value="NZ_CP100390.1"/>
</dbReference>
<evidence type="ECO:0000256" key="7">
    <source>
        <dbReference type="ARBA" id="ARBA00025246"/>
    </source>
</evidence>
<keyword evidence="8" id="KW-0028">Amino-acid biosynthesis</keyword>
<dbReference type="InterPro" id="IPR004516">
    <property type="entry name" value="HisRS/HisZ"/>
</dbReference>
<dbReference type="NCBIfam" id="NF008935">
    <property type="entry name" value="PRK12292.1-1"/>
    <property type="match status" value="1"/>
</dbReference>
<evidence type="ECO:0000256" key="3">
    <source>
        <dbReference type="ARBA" id="ARBA00005539"/>
    </source>
</evidence>
<dbReference type="CDD" id="cd00773">
    <property type="entry name" value="HisRS-like_core"/>
    <property type="match status" value="1"/>
</dbReference>
<evidence type="ECO:0000256" key="5">
    <source>
        <dbReference type="ARBA" id="ARBA00020397"/>
    </source>
</evidence>
<dbReference type="Proteomes" id="UP001163739">
    <property type="component" value="Chromosome"/>
</dbReference>
<dbReference type="Pfam" id="PF13393">
    <property type="entry name" value="tRNA-synt_His"/>
    <property type="match status" value="1"/>
</dbReference>
<dbReference type="EMBL" id="CP100390">
    <property type="protein sequence ID" value="UZE96999.1"/>
    <property type="molecule type" value="Genomic_DNA"/>
</dbReference>
<evidence type="ECO:0000256" key="8">
    <source>
        <dbReference type="HAMAP-Rule" id="MF_00125"/>
    </source>
</evidence>
<name>A0ABY6N4Q8_9ALTE</name>
<sequence length="395" mass="43286">MTVSDRWLLPDGVDELLPPNARVVEQLRRRLLDNISNWGYELISPPMIEFLESLLTGTGNDLNLQTLKVTDQLSGRLMGIRADITPQAARIDAHSLREQGVTRLCYADAVIHARPAHLLTNRCPIQIGCELFGEASLAADVEVISLMLNTLNLAGLEKVHVDLAHVGIYRGLISEAGFERDTELAIFDAIRRKSIPELEELLSGDVGNAAVAKMLLQLTNASGGIEAIKNIKSIVTGASKDVLNAVEQLESIIDQLQQRYPNIELGFDFCELRGYNYHTGLVFAAYYPGYGHAVAKGGRYDAIGKEFGSERSATGFSADLKILAMLASPDGIENKKGILAPFSDDITLWDAIDRLRQTEKVVQSLSVESDSNDAAQLGCDRELVKESDTWVVKPI</sequence>
<comment type="subcellular location">
    <subcellularLocation>
        <location evidence="1 8">Cytoplasm</location>
    </subcellularLocation>
</comment>
<accession>A0ABY6N4Q8</accession>
<dbReference type="InterPro" id="IPR041715">
    <property type="entry name" value="HisRS-like_core"/>
</dbReference>
<keyword evidence="10" id="KW-0328">Glycosyltransferase</keyword>
<proteinExistence type="inferred from homology"/>
<evidence type="ECO:0000313" key="10">
    <source>
        <dbReference type="EMBL" id="UZE96999.1"/>
    </source>
</evidence>
<evidence type="ECO:0000256" key="2">
    <source>
        <dbReference type="ARBA" id="ARBA00004667"/>
    </source>
</evidence>
<feature type="domain" description="Class II Histidinyl-tRNA synthetase (HisRS)-like catalytic core" evidence="9">
    <location>
        <begin position="12"/>
        <end position="321"/>
    </location>
</feature>
<evidence type="ECO:0000313" key="11">
    <source>
        <dbReference type="Proteomes" id="UP001163739"/>
    </source>
</evidence>
<comment type="similarity">
    <text evidence="3 8">Belongs to the class-II aminoacyl-tRNA synthetase family. HisZ subfamily.</text>
</comment>
<evidence type="ECO:0000256" key="4">
    <source>
        <dbReference type="ARBA" id="ARBA00011496"/>
    </source>
</evidence>
<evidence type="ECO:0000259" key="9">
    <source>
        <dbReference type="Pfam" id="PF13393"/>
    </source>
</evidence>
<dbReference type="GO" id="GO:0016757">
    <property type="term" value="F:glycosyltransferase activity"/>
    <property type="evidence" value="ECO:0007669"/>
    <property type="project" value="UniProtKB-KW"/>
</dbReference>
<keyword evidence="6 8" id="KW-0963">Cytoplasm</keyword>
<dbReference type="NCBIfam" id="NF009086">
    <property type="entry name" value="PRK12421.1"/>
    <property type="match status" value="1"/>
</dbReference>
<dbReference type="InterPro" id="IPR004517">
    <property type="entry name" value="HisZ"/>
</dbReference>
<dbReference type="Gene3D" id="3.30.930.10">
    <property type="entry name" value="Bira Bifunctional Protein, Domain 2"/>
    <property type="match status" value="1"/>
</dbReference>
<protein>
    <recommendedName>
        <fullName evidence="5 8">ATP phosphoribosyltransferase regulatory subunit</fullName>
    </recommendedName>
</protein>
<evidence type="ECO:0000256" key="6">
    <source>
        <dbReference type="ARBA" id="ARBA00022490"/>
    </source>
</evidence>
<evidence type="ECO:0000256" key="1">
    <source>
        <dbReference type="ARBA" id="ARBA00004496"/>
    </source>
</evidence>
<dbReference type="PANTHER" id="PTHR43707">
    <property type="entry name" value="HISTIDYL-TRNA SYNTHETASE"/>
    <property type="match status" value="1"/>
</dbReference>
<keyword evidence="8" id="KW-0368">Histidine biosynthesis</keyword>
<dbReference type="PIRSF" id="PIRSF001549">
    <property type="entry name" value="His-tRNA_synth"/>
    <property type="match status" value="1"/>
</dbReference>